<evidence type="ECO:0000256" key="1">
    <source>
        <dbReference type="SAM" id="Phobius"/>
    </source>
</evidence>
<comment type="caution">
    <text evidence="2">The sequence shown here is derived from an EMBL/GenBank/DDBJ whole genome shotgun (WGS) entry which is preliminary data.</text>
</comment>
<feature type="transmembrane region" description="Helical" evidence="1">
    <location>
        <begin position="46"/>
        <end position="66"/>
    </location>
</feature>
<keyword evidence="1" id="KW-0472">Membrane</keyword>
<gene>
    <name evidence="2" type="ORF">H5V45_16300</name>
</gene>
<keyword evidence="1" id="KW-0812">Transmembrane</keyword>
<reference evidence="2 3" key="1">
    <citation type="submission" date="2020-08" db="EMBL/GenBank/DDBJ databases">
        <authorList>
            <person name="Seo M.-J."/>
        </authorList>
    </citation>
    <scope>NUCLEOTIDE SEQUENCE [LARGE SCALE GENOMIC DNA]</scope>
    <source>
        <strain evidence="2 3">KIGAM211</strain>
    </source>
</reference>
<sequence>MKVTDPSGQVWRVSRRWVPWRRRLKGNLDSGPDLGSGFDGLGDDPISLILAVILLILLLPFILLLVVAGIEFLLLLLVLPFAVLGRVLLGRHWHVELRQGWKPWWETAAGDWQASGVRIHEIADAVRRGHTPTATLGDEAGRG</sequence>
<evidence type="ECO:0000313" key="2">
    <source>
        <dbReference type="EMBL" id="MBB6628891.1"/>
    </source>
</evidence>
<protein>
    <submittedName>
        <fullName evidence="2">Uncharacterized protein</fullName>
    </submittedName>
</protein>
<keyword evidence="3" id="KW-1185">Reference proteome</keyword>
<feature type="transmembrane region" description="Helical" evidence="1">
    <location>
        <begin position="72"/>
        <end position="89"/>
    </location>
</feature>
<keyword evidence="1" id="KW-1133">Transmembrane helix</keyword>
<organism evidence="2 3">
    <name type="scientific">Nocardioides luti</name>
    <dbReference type="NCBI Taxonomy" id="2761101"/>
    <lineage>
        <taxon>Bacteria</taxon>
        <taxon>Bacillati</taxon>
        <taxon>Actinomycetota</taxon>
        <taxon>Actinomycetes</taxon>
        <taxon>Propionibacteriales</taxon>
        <taxon>Nocardioidaceae</taxon>
        <taxon>Nocardioides</taxon>
    </lineage>
</organism>
<accession>A0A7X0RID6</accession>
<dbReference type="RefSeq" id="WP_185253900.1">
    <property type="nucleotide sequence ID" value="NZ_JACKXE010000001.1"/>
</dbReference>
<evidence type="ECO:0000313" key="3">
    <source>
        <dbReference type="Proteomes" id="UP000523955"/>
    </source>
</evidence>
<name>A0A7X0RID6_9ACTN</name>
<dbReference type="Proteomes" id="UP000523955">
    <property type="component" value="Unassembled WGS sequence"/>
</dbReference>
<proteinExistence type="predicted"/>
<dbReference type="AlphaFoldDB" id="A0A7X0RID6"/>
<dbReference type="EMBL" id="JACKXE010000001">
    <property type="protein sequence ID" value="MBB6628891.1"/>
    <property type="molecule type" value="Genomic_DNA"/>
</dbReference>